<dbReference type="AlphaFoldDB" id="A0A0P1KTF9"/>
<keyword evidence="10" id="KW-1185">Reference proteome</keyword>
<evidence type="ECO:0000256" key="7">
    <source>
        <dbReference type="SAM" id="MobiDB-lite"/>
    </source>
</evidence>
<dbReference type="InterPro" id="IPR016024">
    <property type="entry name" value="ARM-type_fold"/>
</dbReference>
<comment type="subunit">
    <text evidence="4">Component of the RIX1 complex, composed of IPI1, RIX1/IPI2 and IPI3 in a 1:2:2 stoichiometry. The complex interacts (via RIX1) with MDN1 (via its hexameric AAA ATPase ring) and the pre-60S ribosome particles.</text>
</comment>
<name>A0A0P1KTF9_9SACH</name>
<organism evidence="9 10">
    <name type="scientific">Lachancea quebecensis</name>
    <dbReference type="NCBI Taxonomy" id="1654605"/>
    <lineage>
        <taxon>Eukaryota</taxon>
        <taxon>Fungi</taxon>
        <taxon>Dikarya</taxon>
        <taxon>Ascomycota</taxon>
        <taxon>Saccharomycotina</taxon>
        <taxon>Saccharomycetes</taxon>
        <taxon>Saccharomycetales</taxon>
        <taxon>Saccharomycetaceae</taxon>
        <taxon>Lachancea</taxon>
    </lineage>
</organism>
<proteinExistence type="inferred from homology"/>
<evidence type="ECO:0000256" key="4">
    <source>
        <dbReference type="ARBA" id="ARBA00011141"/>
    </source>
</evidence>
<evidence type="ECO:0000256" key="1">
    <source>
        <dbReference type="ARBA" id="ARBA00002355"/>
    </source>
</evidence>
<evidence type="ECO:0000256" key="2">
    <source>
        <dbReference type="ARBA" id="ARBA00004123"/>
    </source>
</evidence>
<evidence type="ECO:0000313" key="10">
    <source>
        <dbReference type="Proteomes" id="UP000236544"/>
    </source>
</evidence>
<comment type="function">
    <text evidence="1 6">Component of the RIX1 complex required for processing of ITS2 sequences from 35S pre-rRNA.</text>
</comment>
<evidence type="ECO:0000256" key="6">
    <source>
        <dbReference type="RuleBase" id="RU368021"/>
    </source>
</evidence>
<dbReference type="Proteomes" id="UP000236544">
    <property type="component" value="Unassembled WGS sequence"/>
</dbReference>
<dbReference type="GO" id="GO:0006364">
    <property type="term" value="P:rRNA processing"/>
    <property type="evidence" value="ECO:0007669"/>
    <property type="project" value="UniProtKB-UniRule"/>
</dbReference>
<comment type="subcellular location">
    <subcellularLocation>
        <location evidence="2 6">Nucleus</location>
    </subcellularLocation>
</comment>
<sequence>MAKKKTLKQQDFQKKKLKVGKPKQQASNVTSTAFTARTISLPNQQKLKAAGNREESSDHRLEADILRRLSLCRHHSAVTRKETLVYMKHMVPRIITTKCMTPLLNSCYPLICDQDSQVRSALLELLEEIGQYDQNVLRLHSRALVLFINSSMTHIVPAVQRDSGKFLQCAVRYCGDELVRNSWVKMLKGMFSVLGWSLEAPGSKKNNKSVSMAVKTSSVVSMNSAKAKRSLQANLETLLEFVKCGCLEPKPDPSSGELPHGPSAYDKYIIPALPQPYQHLKLFVKELKNENAASYSKLEELNNTSFQDFATRREVLLEHFYDRLLENVENVIADGGECGRIAKSLKGTMGEIKSLQDICA</sequence>
<reference evidence="10" key="1">
    <citation type="submission" date="2015-10" db="EMBL/GenBank/DDBJ databases">
        <authorList>
            <person name="Devillers H."/>
        </authorList>
    </citation>
    <scope>NUCLEOTIDE SEQUENCE [LARGE SCALE GENOMIC DNA]</scope>
</reference>
<gene>
    <name evidence="9" type="ORF">LAQU0_S10e02146g</name>
</gene>
<dbReference type="SUPFAM" id="SSF48371">
    <property type="entry name" value="ARM repeat"/>
    <property type="match status" value="1"/>
</dbReference>
<protein>
    <recommendedName>
        <fullName evidence="6">Pre-rRNA-processing protein</fullName>
    </recommendedName>
</protein>
<comment type="similarity">
    <text evidence="3 6">Belongs to the IPI1/TEX10 family.</text>
</comment>
<evidence type="ECO:0000256" key="3">
    <source>
        <dbReference type="ARBA" id="ARBA00006427"/>
    </source>
</evidence>
<feature type="region of interest" description="Disordered" evidence="7">
    <location>
        <begin position="1"/>
        <end position="32"/>
    </location>
</feature>
<dbReference type="PANTHER" id="PTHR16056">
    <property type="entry name" value="REGULATOR OF MICROTUBULE DYNAMICS PROTEIN"/>
    <property type="match status" value="1"/>
</dbReference>
<dbReference type="GO" id="GO:0120330">
    <property type="term" value="C:rixosome complex"/>
    <property type="evidence" value="ECO:0007669"/>
    <property type="project" value="UniProtKB-UniRule"/>
</dbReference>
<keyword evidence="6" id="KW-0698">rRNA processing</keyword>
<dbReference type="InterPro" id="IPR024679">
    <property type="entry name" value="Ipi1_N"/>
</dbReference>
<dbReference type="OrthoDB" id="361362at2759"/>
<keyword evidence="5 6" id="KW-0539">Nucleus</keyword>
<dbReference type="GO" id="GO:0005634">
    <property type="term" value="C:nucleus"/>
    <property type="evidence" value="ECO:0007669"/>
    <property type="project" value="UniProtKB-SubCell"/>
</dbReference>
<dbReference type="EMBL" id="LN890547">
    <property type="protein sequence ID" value="CUS23512.1"/>
    <property type="molecule type" value="Genomic_DNA"/>
</dbReference>
<evidence type="ECO:0000259" key="8">
    <source>
        <dbReference type="Pfam" id="PF12333"/>
    </source>
</evidence>
<feature type="domain" description="Pre-rRNA-processing protein Ipi1 N-terminal" evidence="8">
    <location>
        <begin position="136"/>
        <end position="241"/>
    </location>
</feature>
<evidence type="ECO:0000256" key="5">
    <source>
        <dbReference type="ARBA" id="ARBA00023242"/>
    </source>
</evidence>
<keyword evidence="6" id="KW-0690">Ribosome biogenesis</keyword>
<dbReference type="PANTHER" id="PTHR16056:SF2">
    <property type="entry name" value="TESTIS-EXPRESSED PROTEIN 10"/>
    <property type="match status" value="1"/>
</dbReference>
<dbReference type="Pfam" id="PF12333">
    <property type="entry name" value="Ipi1_N"/>
    <property type="match status" value="1"/>
</dbReference>
<accession>A0A0P1KTF9</accession>
<evidence type="ECO:0000313" key="9">
    <source>
        <dbReference type="EMBL" id="CUS23512.1"/>
    </source>
</evidence>